<dbReference type="EMBL" id="NSIT01000434">
    <property type="protein sequence ID" value="PJE77673.1"/>
    <property type="molecule type" value="Genomic_DNA"/>
</dbReference>
<reference evidence="1" key="1">
    <citation type="journal article" date="2017" name="Appl. Environ. Microbiol.">
        <title>Molecular characterization of an Endozoicomonas-like organism causing infection in king scallop Pecten maximus L.</title>
        <authorList>
            <person name="Cano I."/>
            <person name="van Aerle R."/>
            <person name="Ross S."/>
            <person name="Verner-Jeffreys D.W."/>
            <person name="Paley R.K."/>
            <person name="Rimmer G."/>
            <person name="Ryder D."/>
            <person name="Hooper P."/>
            <person name="Stone D."/>
            <person name="Feist S.W."/>
        </authorList>
    </citation>
    <scope>NUCLEOTIDE SEQUENCE</scope>
</reference>
<gene>
    <name evidence="1" type="ORF">CI610_03398</name>
</gene>
<name>A0A2H9T366_9ZZZZ</name>
<protein>
    <submittedName>
        <fullName evidence="1">Uncharacterized protein</fullName>
    </submittedName>
</protein>
<comment type="caution">
    <text evidence="1">The sequence shown here is derived from an EMBL/GenBank/DDBJ whole genome shotgun (WGS) entry which is preliminary data.</text>
</comment>
<sequence>MTREIFIKRIFDYKLCTFSRGFIPDIVNILTKYNLNYVLGEFLKSGLFPNRCQWKRLVNDHVRNCEEFNLCERMKTDKEFSRFGLLHNKIQPYSIWRLALHFPQYSSCFKQIVKLCVEMRDDENVFLCQYCGLIYNDVILHSVLECSHTESLRDQLWCVLCTIKDVDFVCYLNTLSNYHLLHVLLGGIVNYDLSSYELEDFRVNSIVIVFKILQCSGIL</sequence>
<proteinExistence type="predicted"/>
<accession>A0A2H9T366</accession>
<dbReference type="AlphaFoldDB" id="A0A2H9T366"/>
<evidence type="ECO:0000313" key="1">
    <source>
        <dbReference type="EMBL" id="PJE77673.1"/>
    </source>
</evidence>
<organism evidence="1">
    <name type="scientific">invertebrate metagenome</name>
    <dbReference type="NCBI Taxonomy" id="1711999"/>
    <lineage>
        <taxon>unclassified sequences</taxon>
        <taxon>metagenomes</taxon>
        <taxon>organismal metagenomes</taxon>
    </lineage>
</organism>